<proteinExistence type="inferred from homology"/>
<evidence type="ECO:0000313" key="7">
    <source>
        <dbReference type="Proteomes" id="UP000192790"/>
    </source>
</evidence>
<evidence type="ECO:0000256" key="2">
    <source>
        <dbReference type="ARBA" id="ARBA00009463"/>
    </source>
</evidence>
<gene>
    <name evidence="6" type="ORF">SAMN02745168_2470</name>
</gene>
<dbReference type="Gene3D" id="1.10.1040.10">
    <property type="entry name" value="N-(1-d-carboxylethyl)-l-norvaline Dehydrogenase, domain 2"/>
    <property type="match status" value="1"/>
</dbReference>
<dbReference type="SUPFAM" id="SSF51735">
    <property type="entry name" value="NAD(P)-binding Rossmann-fold domains"/>
    <property type="match status" value="1"/>
</dbReference>
<dbReference type="InterPro" id="IPR006176">
    <property type="entry name" value="3-OHacyl-CoA_DH_NAD-bd"/>
</dbReference>
<sequence length="312" mass="34011">MADIKKVACLGAGTIGSSWAVYFLSKGLQVKIQDIDKNQIEIAKNKVTSFLNSIVGQGIISAEEMQTALKRASFTTSIAEAVEDAEFIQESALERYDIKQKVLEEVDAAAPGTAVFASSSSGLLVSRLQAFSKFPERVLVGHPFNPPHLIPLVEIVRGNAGDSSVQVAWEFYRQIGKVPIVINKEVPGHVANRIQAAVWREAIDLVVNGVCSVNDVDAAVCNGPGLRWALMGPNMIFNLGGGDNGMEGFLGQFTAPFESWWADMAAWNQFPQGSQRALIEGLKEEIGDRNTGDIVRWRDEKLIGLLKLRDLL</sequence>
<dbReference type="PANTHER" id="PTHR48075:SF5">
    <property type="entry name" value="3-HYDROXYBUTYRYL-COA DEHYDROGENASE"/>
    <property type="match status" value="1"/>
</dbReference>
<name>A0A1W2BX39_9FIRM</name>
<dbReference type="SUPFAM" id="SSF48179">
    <property type="entry name" value="6-phosphogluconate dehydrogenase C-terminal domain-like"/>
    <property type="match status" value="1"/>
</dbReference>
<dbReference type="STRING" id="1122930.SAMN02745168_2470"/>
<dbReference type="RefSeq" id="WP_159448102.1">
    <property type="nucleotide sequence ID" value="NZ_FWXW01000006.1"/>
</dbReference>
<dbReference type="Pfam" id="PF00725">
    <property type="entry name" value="3HCDH"/>
    <property type="match status" value="1"/>
</dbReference>
<organism evidence="6 7">
    <name type="scientific">Papillibacter cinnamivorans DSM 12816</name>
    <dbReference type="NCBI Taxonomy" id="1122930"/>
    <lineage>
        <taxon>Bacteria</taxon>
        <taxon>Bacillati</taxon>
        <taxon>Bacillota</taxon>
        <taxon>Clostridia</taxon>
        <taxon>Eubacteriales</taxon>
        <taxon>Oscillospiraceae</taxon>
        <taxon>Papillibacter</taxon>
    </lineage>
</organism>
<dbReference type="InterPro" id="IPR036291">
    <property type="entry name" value="NAD(P)-bd_dom_sf"/>
</dbReference>
<dbReference type="PANTHER" id="PTHR48075">
    <property type="entry name" value="3-HYDROXYACYL-COA DEHYDROGENASE FAMILY PROTEIN"/>
    <property type="match status" value="1"/>
</dbReference>
<dbReference type="InterPro" id="IPR013328">
    <property type="entry name" value="6PGD_dom2"/>
</dbReference>
<comment type="similarity">
    <text evidence="2">Belongs to the 3-hydroxyacyl-CoA dehydrogenase family.</text>
</comment>
<feature type="domain" description="3-hydroxyacyl-CoA dehydrogenase C-terminal" evidence="4">
    <location>
        <begin position="188"/>
        <end position="276"/>
    </location>
</feature>
<reference evidence="6 7" key="1">
    <citation type="submission" date="2017-04" db="EMBL/GenBank/DDBJ databases">
        <authorList>
            <person name="Afonso C.L."/>
            <person name="Miller P.J."/>
            <person name="Scott M.A."/>
            <person name="Spackman E."/>
            <person name="Goraichik I."/>
            <person name="Dimitrov K.M."/>
            <person name="Suarez D.L."/>
            <person name="Swayne D.E."/>
        </authorList>
    </citation>
    <scope>NUCLEOTIDE SEQUENCE [LARGE SCALE GENOMIC DNA]</scope>
    <source>
        <strain evidence="6 7">DSM 12816</strain>
    </source>
</reference>
<evidence type="ECO:0000259" key="4">
    <source>
        <dbReference type="Pfam" id="PF00725"/>
    </source>
</evidence>
<evidence type="ECO:0000256" key="1">
    <source>
        <dbReference type="ARBA" id="ARBA00005086"/>
    </source>
</evidence>
<dbReference type="Gene3D" id="3.40.50.720">
    <property type="entry name" value="NAD(P)-binding Rossmann-like Domain"/>
    <property type="match status" value="1"/>
</dbReference>
<evidence type="ECO:0000256" key="3">
    <source>
        <dbReference type="ARBA" id="ARBA00023002"/>
    </source>
</evidence>
<comment type="pathway">
    <text evidence="1">Lipid metabolism; butanoate metabolism.</text>
</comment>
<protein>
    <submittedName>
        <fullName evidence="6">3-hydroxyacyl-CoA dehydrogenase</fullName>
    </submittedName>
</protein>
<dbReference type="EMBL" id="FWXW01000006">
    <property type="protein sequence ID" value="SMC77537.1"/>
    <property type="molecule type" value="Genomic_DNA"/>
</dbReference>
<dbReference type="AlphaFoldDB" id="A0A1W2BX39"/>
<dbReference type="GO" id="GO:0070403">
    <property type="term" value="F:NAD+ binding"/>
    <property type="evidence" value="ECO:0007669"/>
    <property type="project" value="InterPro"/>
</dbReference>
<dbReference type="OrthoDB" id="9771883at2"/>
<dbReference type="GO" id="GO:0006631">
    <property type="term" value="P:fatty acid metabolic process"/>
    <property type="evidence" value="ECO:0007669"/>
    <property type="project" value="InterPro"/>
</dbReference>
<keyword evidence="7" id="KW-1185">Reference proteome</keyword>
<accession>A0A1W2BX39</accession>
<dbReference type="Proteomes" id="UP000192790">
    <property type="component" value="Unassembled WGS sequence"/>
</dbReference>
<dbReference type="Pfam" id="PF02737">
    <property type="entry name" value="3HCDH_N"/>
    <property type="match status" value="1"/>
</dbReference>
<evidence type="ECO:0000313" key="6">
    <source>
        <dbReference type="EMBL" id="SMC77537.1"/>
    </source>
</evidence>
<dbReference type="InterPro" id="IPR006108">
    <property type="entry name" value="3HC_DH_C"/>
</dbReference>
<dbReference type="InterPro" id="IPR008927">
    <property type="entry name" value="6-PGluconate_DH-like_C_sf"/>
</dbReference>
<evidence type="ECO:0000259" key="5">
    <source>
        <dbReference type="Pfam" id="PF02737"/>
    </source>
</evidence>
<keyword evidence="3" id="KW-0560">Oxidoreductase</keyword>
<feature type="domain" description="3-hydroxyacyl-CoA dehydrogenase NAD binding" evidence="5">
    <location>
        <begin position="6"/>
        <end position="184"/>
    </location>
</feature>
<dbReference type="GO" id="GO:0016616">
    <property type="term" value="F:oxidoreductase activity, acting on the CH-OH group of donors, NAD or NADP as acceptor"/>
    <property type="evidence" value="ECO:0007669"/>
    <property type="project" value="InterPro"/>
</dbReference>